<gene>
    <name evidence="1" type="ORF">DNH61_13740</name>
</gene>
<keyword evidence="2" id="KW-1185">Reference proteome</keyword>
<organism evidence="1 2">
    <name type="scientific">Paenibacillus sambharensis</name>
    <dbReference type="NCBI Taxonomy" id="1803190"/>
    <lineage>
        <taxon>Bacteria</taxon>
        <taxon>Bacillati</taxon>
        <taxon>Bacillota</taxon>
        <taxon>Bacilli</taxon>
        <taxon>Bacillales</taxon>
        <taxon>Paenibacillaceae</taxon>
        <taxon>Paenibacillus</taxon>
    </lineage>
</organism>
<reference evidence="1 2" key="1">
    <citation type="submission" date="2018-06" db="EMBL/GenBank/DDBJ databases">
        <title>Paenibacillus imtechensis sp. nov.</title>
        <authorList>
            <person name="Pinnaka A.K."/>
            <person name="Singh H."/>
            <person name="Kaur M."/>
        </authorList>
    </citation>
    <scope>NUCLEOTIDE SEQUENCE [LARGE SCALE GENOMIC DNA]</scope>
    <source>
        <strain evidence="1 2">SMB1</strain>
    </source>
</reference>
<evidence type="ECO:0000313" key="2">
    <source>
        <dbReference type="Proteomes" id="UP000249522"/>
    </source>
</evidence>
<comment type="caution">
    <text evidence="1">The sequence shown here is derived from an EMBL/GenBank/DDBJ whole genome shotgun (WGS) entry which is preliminary data.</text>
</comment>
<dbReference type="OrthoDB" id="2618305at2"/>
<dbReference type="RefSeq" id="WP_111147214.1">
    <property type="nucleotide sequence ID" value="NZ_QKRB01000044.1"/>
</dbReference>
<protein>
    <submittedName>
        <fullName evidence="1">Uncharacterized protein</fullName>
    </submittedName>
</protein>
<name>A0A2W1LM74_9BACL</name>
<proteinExistence type="predicted"/>
<dbReference type="EMBL" id="QKRB01000044">
    <property type="protein sequence ID" value="PZD95584.1"/>
    <property type="molecule type" value="Genomic_DNA"/>
</dbReference>
<evidence type="ECO:0000313" key="1">
    <source>
        <dbReference type="EMBL" id="PZD95584.1"/>
    </source>
</evidence>
<dbReference type="AlphaFoldDB" id="A0A2W1LM74"/>
<dbReference type="Proteomes" id="UP000249522">
    <property type="component" value="Unassembled WGS sequence"/>
</dbReference>
<accession>A0A2W1LM74</accession>
<sequence>MNWTEEMQGWAGRFIEIRIEDQAGDDPIAQPRIEMLAKLRMSDDGDVLEWYFNDRQFLAVPVYNDGRTVREGKLFRSADEGNKLVYRIALI</sequence>